<evidence type="ECO:0000259" key="18">
    <source>
        <dbReference type="PROSITE" id="PS51194"/>
    </source>
</evidence>
<feature type="coiled-coil region" evidence="15">
    <location>
        <begin position="257"/>
        <end position="284"/>
    </location>
</feature>
<dbReference type="STRING" id="1526571.AT746_05605"/>
<dbReference type="SMART" id="SM00487">
    <property type="entry name" value="DEXDc"/>
    <property type="match status" value="1"/>
</dbReference>
<keyword evidence="15" id="KW-0175">Coiled coil</keyword>
<dbReference type="RefSeq" id="WP_062477623.1">
    <property type="nucleotide sequence ID" value="NZ_CP013650.1"/>
</dbReference>
<dbReference type="Pfam" id="PF00271">
    <property type="entry name" value="Helicase_C"/>
    <property type="match status" value="1"/>
</dbReference>
<evidence type="ECO:0000256" key="6">
    <source>
        <dbReference type="ARBA" id="ARBA00022769"/>
    </source>
</evidence>
<evidence type="ECO:0000256" key="3">
    <source>
        <dbReference type="ARBA" id="ARBA00022490"/>
    </source>
</evidence>
<evidence type="ECO:0000259" key="17">
    <source>
        <dbReference type="PROSITE" id="PS51192"/>
    </source>
</evidence>
<dbReference type="CDD" id="cd17916">
    <property type="entry name" value="DEXHc_UvrB"/>
    <property type="match status" value="1"/>
</dbReference>
<evidence type="ECO:0000256" key="7">
    <source>
        <dbReference type="ARBA" id="ARBA00022840"/>
    </source>
</evidence>
<keyword evidence="6 13" id="KW-0228">DNA excision</keyword>
<accession>A0A0U2ZF91</accession>
<dbReference type="InterPro" id="IPR004807">
    <property type="entry name" value="UvrB"/>
</dbReference>
<keyword evidence="4 13" id="KW-0547">Nucleotide-binding</keyword>
<evidence type="ECO:0000256" key="5">
    <source>
        <dbReference type="ARBA" id="ARBA00022763"/>
    </source>
</evidence>
<evidence type="ECO:0000256" key="8">
    <source>
        <dbReference type="ARBA" id="ARBA00022881"/>
    </source>
</evidence>
<dbReference type="PANTHER" id="PTHR24029">
    <property type="entry name" value="UVRABC SYSTEM PROTEIN B"/>
    <property type="match status" value="1"/>
</dbReference>
<dbReference type="GO" id="GO:0009381">
    <property type="term" value="F:excinuclease ABC activity"/>
    <property type="evidence" value="ECO:0007669"/>
    <property type="project" value="UniProtKB-UniRule"/>
</dbReference>
<dbReference type="PROSITE" id="PS51192">
    <property type="entry name" value="HELICASE_ATP_BIND_1"/>
    <property type="match status" value="1"/>
</dbReference>
<dbReference type="Gene3D" id="3.40.50.300">
    <property type="entry name" value="P-loop containing nucleotide triphosphate hydrolases"/>
    <property type="match status" value="3"/>
</dbReference>
<evidence type="ECO:0000256" key="1">
    <source>
        <dbReference type="ARBA" id="ARBA00004496"/>
    </source>
</evidence>
<comment type="similarity">
    <text evidence="2 13 14">Belongs to the UvrB family.</text>
</comment>
<dbReference type="Pfam" id="PF04851">
    <property type="entry name" value="ResIII"/>
    <property type="match status" value="1"/>
</dbReference>
<dbReference type="HAMAP" id="MF_00204">
    <property type="entry name" value="UvrB"/>
    <property type="match status" value="1"/>
</dbReference>
<dbReference type="InterPro" id="IPR006935">
    <property type="entry name" value="Helicase/UvrB_N"/>
</dbReference>
<dbReference type="Gene3D" id="4.10.860.10">
    <property type="entry name" value="UVR domain"/>
    <property type="match status" value="1"/>
</dbReference>
<evidence type="ECO:0000256" key="13">
    <source>
        <dbReference type="HAMAP-Rule" id="MF_00204"/>
    </source>
</evidence>
<sequence length="667" mass="75752">MSRGFELVSSYKPAGDQPKAIEALVEGLNDGLASQTLLGVTGSGKTFTMASVINHVQRPTLILAHNKTLAAQLYGEMKEFFPNNAVEYFVSYYDYYQPEAYVPTTDTFIEKDASINDHIEQMRLSATKALMERRDVVIVSSVSAIYGLGDPESYMKMLLHLRQGDLMDQRDILRRLAELQYTRNDVNFERGTFRVRGDVIDIFPADSDREGIRVELFDEEIEKISLFDPLTGAVERSVVRATVFPKTHYVTPREKILDAIEKIKVELAERREQLKSVNKLIEEQRISQRCQFDIEMMLELGYCSGIENYSRYLSGRAPGEPPPTLIDYFPADGLLFIDESHVTVSQIGAMYKGDRSRKETLVEYGFRLPSALDNRPLKFDEFEALSPQTIYVSATPGNYELEKSDGDVVEQVVRPTGLIDPEIEVRPVATQVDDLLSEIRLRSEVDERVLVTTLTKRMAEDLSDYLDEHGVKVRYLHSDIDTVERMEIIRDLRLGKFDVLVGINLLREGLDMPEVSLVAILDADKEGFLRSERSLIQTMGRAARNLNGKAILYGDVITGSMQRAIDETQRRREKQIAHNLAHGITPTSLNKSVTDVMDLGGSWISNKRRKVAESEKQYQLRSPDEIMKQISDIESRMFEHAKNLEFEQAAALRDEVEALRQRLVALS</sequence>
<dbReference type="SUPFAM" id="SSF46600">
    <property type="entry name" value="C-terminal UvrC-binding domain of UvrB"/>
    <property type="match status" value="1"/>
</dbReference>
<dbReference type="OrthoDB" id="9806651at2"/>
<proteinExistence type="inferred from homology"/>
<dbReference type="GO" id="GO:0005524">
    <property type="term" value="F:ATP binding"/>
    <property type="evidence" value="ECO:0007669"/>
    <property type="project" value="UniProtKB-UniRule"/>
</dbReference>
<dbReference type="Proteomes" id="UP000068447">
    <property type="component" value="Chromosome"/>
</dbReference>
<dbReference type="InterPro" id="IPR027417">
    <property type="entry name" value="P-loop_NTPase"/>
</dbReference>
<comment type="domain">
    <text evidence="13">The beta-hairpin motif is involved in DNA binding.</text>
</comment>
<keyword evidence="9 13" id="KW-0234">DNA repair</keyword>
<dbReference type="CDD" id="cd18790">
    <property type="entry name" value="SF2_C_UvrB"/>
    <property type="match status" value="1"/>
</dbReference>
<feature type="domain" description="Helicase ATP-binding" evidence="17">
    <location>
        <begin position="26"/>
        <end position="159"/>
    </location>
</feature>
<evidence type="ECO:0000256" key="10">
    <source>
        <dbReference type="ARBA" id="ARBA00023236"/>
    </source>
</evidence>
<dbReference type="Pfam" id="PF12344">
    <property type="entry name" value="UvrB"/>
    <property type="match status" value="1"/>
</dbReference>
<dbReference type="GO" id="GO:0016887">
    <property type="term" value="F:ATP hydrolysis activity"/>
    <property type="evidence" value="ECO:0007669"/>
    <property type="project" value="InterPro"/>
</dbReference>
<comment type="subcellular location">
    <subcellularLocation>
        <location evidence="1 13 14">Cytoplasm</location>
    </subcellularLocation>
</comment>
<dbReference type="FunFam" id="3.40.50.300:FF:000257">
    <property type="entry name" value="UvrABC system protein B"/>
    <property type="match status" value="1"/>
</dbReference>
<dbReference type="InterPro" id="IPR041471">
    <property type="entry name" value="UvrB_inter"/>
</dbReference>
<dbReference type="PANTHER" id="PTHR24029:SF0">
    <property type="entry name" value="UVRABC SYSTEM PROTEIN B"/>
    <property type="match status" value="1"/>
</dbReference>
<dbReference type="InterPro" id="IPR036876">
    <property type="entry name" value="UVR_dom_sf"/>
</dbReference>
<organism evidence="19 20">
    <name type="scientific">Lacimicrobium alkaliphilum</name>
    <dbReference type="NCBI Taxonomy" id="1526571"/>
    <lineage>
        <taxon>Bacteria</taxon>
        <taxon>Pseudomonadati</taxon>
        <taxon>Pseudomonadota</taxon>
        <taxon>Gammaproteobacteria</taxon>
        <taxon>Alteromonadales</taxon>
        <taxon>Alteromonadaceae</taxon>
        <taxon>Lacimicrobium</taxon>
    </lineage>
</organism>
<dbReference type="Pfam" id="PF17757">
    <property type="entry name" value="UvrB_inter"/>
    <property type="match status" value="1"/>
</dbReference>
<dbReference type="GO" id="GO:0009380">
    <property type="term" value="C:excinuclease repair complex"/>
    <property type="evidence" value="ECO:0007669"/>
    <property type="project" value="InterPro"/>
</dbReference>
<dbReference type="GO" id="GO:0005737">
    <property type="term" value="C:cytoplasm"/>
    <property type="evidence" value="ECO:0007669"/>
    <property type="project" value="UniProtKB-SubCell"/>
</dbReference>
<feature type="short sequence motif" description="Beta-hairpin" evidence="13">
    <location>
        <begin position="92"/>
        <end position="115"/>
    </location>
</feature>
<keyword evidence="8 13" id="KW-0267">Excision nuclease</keyword>
<dbReference type="NCBIfam" id="TIGR00631">
    <property type="entry name" value="uvrb"/>
    <property type="match status" value="1"/>
</dbReference>
<evidence type="ECO:0000313" key="20">
    <source>
        <dbReference type="Proteomes" id="UP000068447"/>
    </source>
</evidence>
<reference evidence="19 20" key="1">
    <citation type="submission" date="2015-12" db="EMBL/GenBank/DDBJ databases">
        <title>Complete genome of Lacimicrobium alkaliphilum KCTC 32984.</title>
        <authorList>
            <person name="Kim S.-G."/>
            <person name="Lee Y.-J."/>
        </authorList>
    </citation>
    <scope>NUCLEOTIDE SEQUENCE [LARGE SCALE GENOMIC DNA]</scope>
    <source>
        <strain evidence="19 20">YelD216</strain>
    </source>
</reference>
<evidence type="ECO:0000313" key="19">
    <source>
        <dbReference type="EMBL" id="ALS97799.1"/>
    </source>
</evidence>
<name>A0A0U2ZF91_9ALTE</name>
<evidence type="ECO:0000256" key="11">
    <source>
        <dbReference type="ARBA" id="ARBA00026033"/>
    </source>
</evidence>
<dbReference type="InterPro" id="IPR001943">
    <property type="entry name" value="UVR_dom"/>
</dbReference>
<dbReference type="GO" id="GO:0009432">
    <property type="term" value="P:SOS response"/>
    <property type="evidence" value="ECO:0007669"/>
    <property type="project" value="UniProtKB-UniRule"/>
</dbReference>
<dbReference type="SMART" id="SM00490">
    <property type="entry name" value="HELICc"/>
    <property type="match status" value="1"/>
</dbReference>
<dbReference type="NCBIfam" id="NF003673">
    <property type="entry name" value="PRK05298.1"/>
    <property type="match status" value="1"/>
</dbReference>
<dbReference type="FunFam" id="3.40.50.300:FF:000477">
    <property type="entry name" value="UvrABC system protein B"/>
    <property type="match status" value="1"/>
</dbReference>
<protein>
    <recommendedName>
        <fullName evidence="12 13">UvrABC system protein B</fullName>
        <shortName evidence="13">Protein UvrB</shortName>
    </recommendedName>
    <alternativeName>
        <fullName evidence="13">Excinuclease ABC subunit B</fullName>
    </alternativeName>
</protein>
<dbReference type="SUPFAM" id="SSF52540">
    <property type="entry name" value="P-loop containing nucleoside triphosphate hydrolases"/>
    <property type="match status" value="2"/>
</dbReference>
<feature type="domain" description="UVR" evidence="16">
    <location>
        <begin position="627"/>
        <end position="662"/>
    </location>
</feature>
<gene>
    <name evidence="13" type="primary">uvrB</name>
    <name evidence="19" type="ORF">AT746_05605</name>
</gene>
<dbReference type="Pfam" id="PF02151">
    <property type="entry name" value="UVR"/>
    <property type="match status" value="1"/>
</dbReference>
<dbReference type="EMBL" id="CP013650">
    <property type="protein sequence ID" value="ALS97799.1"/>
    <property type="molecule type" value="Genomic_DNA"/>
</dbReference>
<evidence type="ECO:0000259" key="16">
    <source>
        <dbReference type="PROSITE" id="PS50151"/>
    </source>
</evidence>
<feature type="binding site" evidence="13">
    <location>
        <begin position="39"/>
        <end position="46"/>
    </location>
    <ligand>
        <name>ATP</name>
        <dbReference type="ChEBI" id="CHEBI:30616"/>
    </ligand>
</feature>
<evidence type="ECO:0000256" key="14">
    <source>
        <dbReference type="RuleBase" id="RU003587"/>
    </source>
</evidence>
<dbReference type="InterPro" id="IPR024759">
    <property type="entry name" value="UvrB_YAD/RRR_dom"/>
</dbReference>
<evidence type="ECO:0000256" key="2">
    <source>
        <dbReference type="ARBA" id="ARBA00008533"/>
    </source>
</evidence>
<evidence type="ECO:0000256" key="4">
    <source>
        <dbReference type="ARBA" id="ARBA00022741"/>
    </source>
</evidence>
<comment type="subunit">
    <text evidence="11 13 14">Forms a heterotetramer with UvrA during the search for lesions. Interacts with UvrC in an incision complex.</text>
</comment>
<keyword evidence="20" id="KW-1185">Reference proteome</keyword>
<evidence type="ECO:0000256" key="15">
    <source>
        <dbReference type="SAM" id="Coils"/>
    </source>
</evidence>
<dbReference type="InterPro" id="IPR014001">
    <property type="entry name" value="Helicase_ATP-bd"/>
</dbReference>
<keyword evidence="5 13" id="KW-0227">DNA damage</keyword>
<dbReference type="PROSITE" id="PS50151">
    <property type="entry name" value="UVR"/>
    <property type="match status" value="1"/>
</dbReference>
<dbReference type="AlphaFoldDB" id="A0A0U2ZF91"/>
<dbReference type="KEGG" id="lal:AT746_05605"/>
<dbReference type="GO" id="GO:0006289">
    <property type="term" value="P:nucleotide-excision repair"/>
    <property type="evidence" value="ECO:0007669"/>
    <property type="project" value="UniProtKB-UniRule"/>
</dbReference>
<keyword evidence="3 13" id="KW-0963">Cytoplasm</keyword>
<evidence type="ECO:0000256" key="12">
    <source>
        <dbReference type="ARBA" id="ARBA00029504"/>
    </source>
</evidence>
<dbReference type="PROSITE" id="PS51194">
    <property type="entry name" value="HELICASE_CTER"/>
    <property type="match status" value="1"/>
</dbReference>
<dbReference type="InterPro" id="IPR001650">
    <property type="entry name" value="Helicase_C-like"/>
</dbReference>
<dbReference type="GO" id="GO:0003677">
    <property type="term" value="F:DNA binding"/>
    <property type="evidence" value="ECO:0007669"/>
    <property type="project" value="UniProtKB-UniRule"/>
</dbReference>
<evidence type="ECO:0000256" key="9">
    <source>
        <dbReference type="ARBA" id="ARBA00023204"/>
    </source>
</evidence>
<comment type="function">
    <text evidence="13">The UvrABC repair system catalyzes the recognition and processing of DNA lesions. A damage recognition complex composed of 2 UvrA and 2 UvrB subunits scans DNA for abnormalities. Upon binding of the UvrA(2)B(2) complex to a putative damaged site, the DNA wraps around one UvrB monomer. DNA wrap is dependent on ATP binding by UvrB and probably causes local melting of the DNA helix, facilitating insertion of UvrB beta-hairpin between the DNA strands. Then UvrB probes one DNA strand for the presence of a lesion. If a lesion is found the UvrA subunits dissociate and the UvrB-DNA preincision complex is formed. This complex is subsequently bound by UvrC and the second UvrB is released. If no lesion is found, the DNA wraps around the other UvrB subunit that will check the other stand for damage.</text>
</comment>
<feature type="domain" description="Helicase C-terminal" evidence="18">
    <location>
        <begin position="431"/>
        <end position="584"/>
    </location>
</feature>
<keyword evidence="10 13" id="KW-0742">SOS response</keyword>
<keyword evidence="7 13" id="KW-0067">ATP-binding</keyword>